<evidence type="ECO:0000313" key="1">
    <source>
        <dbReference type="EMBL" id="JAE34448.1"/>
    </source>
</evidence>
<organism evidence="1">
    <name type="scientific">Arundo donax</name>
    <name type="common">Giant reed</name>
    <name type="synonym">Donax arundinaceus</name>
    <dbReference type="NCBI Taxonomy" id="35708"/>
    <lineage>
        <taxon>Eukaryota</taxon>
        <taxon>Viridiplantae</taxon>
        <taxon>Streptophyta</taxon>
        <taxon>Embryophyta</taxon>
        <taxon>Tracheophyta</taxon>
        <taxon>Spermatophyta</taxon>
        <taxon>Magnoliopsida</taxon>
        <taxon>Liliopsida</taxon>
        <taxon>Poales</taxon>
        <taxon>Poaceae</taxon>
        <taxon>PACMAD clade</taxon>
        <taxon>Arundinoideae</taxon>
        <taxon>Arundineae</taxon>
        <taxon>Arundo</taxon>
    </lineage>
</organism>
<proteinExistence type="predicted"/>
<protein>
    <submittedName>
        <fullName evidence="1">Uncharacterized protein</fullName>
    </submittedName>
</protein>
<accession>A0A0A9HNH7</accession>
<reference evidence="1" key="2">
    <citation type="journal article" date="2015" name="Data Brief">
        <title>Shoot transcriptome of the giant reed, Arundo donax.</title>
        <authorList>
            <person name="Barrero R.A."/>
            <person name="Guerrero F.D."/>
            <person name="Moolhuijzen P."/>
            <person name="Goolsby J.A."/>
            <person name="Tidwell J."/>
            <person name="Bellgard S.E."/>
            <person name="Bellgard M.I."/>
        </authorList>
    </citation>
    <scope>NUCLEOTIDE SEQUENCE</scope>
    <source>
        <tissue evidence="1">Shoot tissue taken approximately 20 cm above the soil surface</tissue>
    </source>
</reference>
<dbReference type="EMBL" id="GBRH01163448">
    <property type="protein sequence ID" value="JAE34448.1"/>
    <property type="molecule type" value="Transcribed_RNA"/>
</dbReference>
<name>A0A0A9HNH7_ARUDO</name>
<reference evidence="1" key="1">
    <citation type="submission" date="2014-09" db="EMBL/GenBank/DDBJ databases">
        <authorList>
            <person name="Magalhaes I.L.F."/>
            <person name="Oliveira U."/>
            <person name="Santos F.R."/>
            <person name="Vidigal T.H.D.A."/>
            <person name="Brescovit A.D."/>
            <person name="Santos A.J."/>
        </authorList>
    </citation>
    <scope>NUCLEOTIDE SEQUENCE</scope>
    <source>
        <tissue evidence="1">Shoot tissue taken approximately 20 cm above the soil surface</tissue>
    </source>
</reference>
<sequence>MDMYCVSWFCAT</sequence>